<keyword evidence="2" id="KW-1185">Reference proteome</keyword>
<evidence type="ECO:0000313" key="1">
    <source>
        <dbReference type="EMBL" id="KJH73313.1"/>
    </source>
</evidence>
<organism evidence="1 2">
    <name type="scientific">Aliterella atlantica CENA595</name>
    <dbReference type="NCBI Taxonomy" id="1618023"/>
    <lineage>
        <taxon>Bacteria</taxon>
        <taxon>Bacillati</taxon>
        <taxon>Cyanobacteriota</taxon>
        <taxon>Cyanophyceae</taxon>
        <taxon>Chroococcidiopsidales</taxon>
        <taxon>Aliterellaceae</taxon>
        <taxon>Aliterella</taxon>
    </lineage>
</organism>
<comment type="caution">
    <text evidence="1">The sequence shown here is derived from an EMBL/GenBank/DDBJ whole genome shotgun (WGS) entry which is preliminary data.</text>
</comment>
<reference evidence="1 2" key="1">
    <citation type="submission" date="2015-02" db="EMBL/GenBank/DDBJ databases">
        <title>Draft genome of a novel marine cyanobacterium (Chroococcales) isolated from South Atlantic Ocean.</title>
        <authorList>
            <person name="Rigonato J."/>
            <person name="Alvarenga D.O."/>
            <person name="Branco L.H."/>
            <person name="Varani A.M."/>
            <person name="Brandini F.P."/>
            <person name="Fiore M.F."/>
        </authorList>
    </citation>
    <scope>NUCLEOTIDE SEQUENCE [LARGE SCALE GENOMIC DNA]</scope>
    <source>
        <strain evidence="1 2">CENA595</strain>
    </source>
</reference>
<sequence>MNLKREFTIFQEIKNTGKTTSFYNSVTGTTWQLSVRDEKLVVDVPNFTFQLSPSSTYKFRAINLEIDLDFEFEQRDRCTMNIYAKGIKRATFEAY</sequence>
<dbReference type="AlphaFoldDB" id="A0A0D8ZX22"/>
<name>A0A0D8ZX22_9CYAN</name>
<dbReference type="OrthoDB" id="425498at2"/>
<evidence type="ECO:0000313" key="2">
    <source>
        <dbReference type="Proteomes" id="UP000032452"/>
    </source>
</evidence>
<proteinExistence type="predicted"/>
<dbReference type="Proteomes" id="UP000032452">
    <property type="component" value="Unassembled WGS sequence"/>
</dbReference>
<dbReference type="EMBL" id="JYON01000001">
    <property type="protein sequence ID" value="KJH73313.1"/>
    <property type="molecule type" value="Genomic_DNA"/>
</dbReference>
<protein>
    <submittedName>
        <fullName evidence="1">Uncharacterized protein</fullName>
    </submittedName>
</protein>
<gene>
    <name evidence="1" type="ORF">UH38_00485</name>
</gene>
<accession>A0A0D8ZX22</accession>
<dbReference type="RefSeq" id="WP_045052649.1">
    <property type="nucleotide sequence ID" value="NZ_CAWMDP010000017.1"/>
</dbReference>